<dbReference type="EMBL" id="CP108222">
    <property type="protein sequence ID" value="WTT20272.1"/>
    <property type="molecule type" value="Genomic_DNA"/>
</dbReference>
<evidence type="ECO:0000256" key="3">
    <source>
        <dbReference type="ARBA" id="ARBA00023004"/>
    </source>
</evidence>
<keyword evidence="3" id="KW-0408">Iron</keyword>
<dbReference type="InterPro" id="IPR013785">
    <property type="entry name" value="Aldolase_TIM"/>
</dbReference>
<dbReference type="SUPFAM" id="SSF102114">
    <property type="entry name" value="Radical SAM enzymes"/>
    <property type="match status" value="1"/>
</dbReference>
<dbReference type="GO" id="GO:0051536">
    <property type="term" value="F:iron-sulfur cluster binding"/>
    <property type="evidence" value="ECO:0007669"/>
    <property type="project" value="UniProtKB-KW"/>
</dbReference>
<keyword evidence="2" id="KW-0479">Metal-binding</keyword>
<dbReference type="SFLD" id="SFLDG01072">
    <property type="entry name" value="dehydrogenase_like"/>
    <property type="match status" value="1"/>
</dbReference>
<proteinExistence type="predicted"/>
<protein>
    <submittedName>
        <fullName evidence="6">Radical SAM/SPASM protein FxsB, inactivated metallohydrolase extension form</fullName>
    </submittedName>
</protein>
<dbReference type="Gene3D" id="3.20.20.70">
    <property type="entry name" value="Aldolase class I"/>
    <property type="match status" value="1"/>
</dbReference>
<dbReference type="InterPro" id="IPR058240">
    <property type="entry name" value="rSAM_sf"/>
</dbReference>
<dbReference type="InterPro" id="IPR007197">
    <property type="entry name" value="rSAM"/>
</dbReference>
<evidence type="ECO:0000259" key="5">
    <source>
        <dbReference type="PROSITE" id="PS51918"/>
    </source>
</evidence>
<dbReference type="GO" id="GO:0046872">
    <property type="term" value="F:metal ion binding"/>
    <property type="evidence" value="ECO:0007669"/>
    <property type="project" value="UniProtKB-KW"/>
</dbReference>
<dbReference type="GO" id="GO:0016491">
    <property type="term" value="F:oxidoreductase activity"/>
    <property type="evidence" value="ECO:0007669"/>
    <property type="project" value="InterPro"/>
</dbReference>
<dbReference type="InterPro" id="IPR026335">
    <property type="entry name" value="rSAM_SPASM_FxsB"/>
</dbReference>
<dbReference type="InterPro" id="IPR023867">
    <property type="entry name" value="Sulphatase_maturase_rSAM"/>
</dbReference>
<dbReference type="NCBIfam" id="NF040587">
    <property type="entry name" value="rSAM_lost_HExxH"/>
    <property type="match status" value="1"/>
</dbReference>
<dbReference type="NCBIfam" id="TIGR04269">
    <property type="entry name" value="SAM_SPASM_FxsB"/>
    <property type="match status" value="1"/>
</dbReference>
<keyword evidence="4" id="KW-0411">Iron-sulfur</keyword>
<gene>
    <name evidence="6" type="primary">fxsB</name>
    <name evidence="6" type="ORF">OHA22_34460</name>
</gene>
<reference evidence="6" key="1">
    <citation type="submission" date="2022-10" db="EMBL/GenBank/DDBJ databases">
        <title>The complete genomes of actinobacterial strains from the NBC collection.</title>
        <authorList>
            <person name="Joergensen T.S."/>
            <person name="Alvarez Arevalo M."/>
            <person name="Sterndorff E.B."/>
            <person name="Faurdal D."/>
            <person name="Vuksanovic O."/>
            <person name="Mourched A.-S."/>
            <person name="Charusanti P."/>
            <person name="Shaw S."/>
            <person name="Blin K."/>
            <person name="Weber T."/>
        </authorList>
    </citation>
    <scope>NUCLEOTIDE SEQUENCE</scope>
    <source>
        <strain evidence="6">NBC_00093</strain>
    </source>
</reference>
<dbReference type="AlphaFoldDB" id="A0AAU2A8R1"/>
<evidence type="ECO:0000256" key="1">
    <source>
        <dbReference type="ARBA" id="ARBA00022691"/>
    </source>
</evidence>
<accession>A0AAU2A8R1</accession>
<dbReference type="PANTHER" id="PTHR43273:SF8">
    <property type="entry name" value="RADICAL SAM DOMAIN PROTEIN"/>
    <property type="match status" value="1"/>
</dbReference>
<organism evidence="6">
    <name type="scientific">Streptomyces sp. NBC_00093</name>
    <dbReference type="NCBI Taxonomy" id="2975649"/>
    <lineage>
        <taxon>Bacteria</taxon>
        <taxon>Bacillati</taxon>
        <taxon>Actinomycetota</taxon>
        <taxon>Actinomycetes</taxon>
        <taxon>Kitasatosporales</taxon>
        <taxon>Streptomycetaceae</taxon>
        <taxon>Streptomyces</taxon>
    </lineage>
</organism>
<dbReference type="SFLD" id="SFLDG01067">
    <property type="entry name" value="SPASM/twitch_domain_containing"/>
    <property type="match status" value="1"/>
</dbReference>
<dbReference type="PANTHER" id="PTHR43273">
    <property type="entry name" value="ANAEROBIC SULFATASE-MATURATING ENZYME HOMOLOG ASLB-RELATED"/>
    <property type="match status" value="1"/>
</dbReference>
<feature type="domain" description="Radical SAM core" evidence="5">
    <location>
        <begin position="1"/>
        <end position="242"/>
    </location>
</feature>
<dbReference type="SFLD" id="SFLDG01386">
    <property type="entry name" value="main_SPASM_domain-containing"/>
    <property type="match status" value="1"/>
</dbReference>
<name>A0AAU2A8R1_9ACTN</name>
<evidence type="ECO:0000256" key="4">
    <source>
        <dbReference type="ARBA" id="ARBA00023014"/>
    </source>
</evidence>
<sequence>MTQIQELVLKIHSRCNIACDHCYMYELADQSWKSRPTVISEDTVAHVAQRLASYAKTHRLDSVSCILHGGEPLLVGPRRLRDICAELTRILSPVTTVDLRMHTNGMLLHGPQLEVLREFDVKVGISLDGDRAANDRHRLDRRGRSSYDKVLAGIERLRAPEYRHLYMGLLCTVDIKNDPVAVHDALTALAPPRIDYLLPHSTWDSPPPPGITDSPTPYAEWLLRIFDRWEEQGRPMKVRTFDSVLSTLRGGPSLTEAMGLAPSDLAVVETDGTIEQADSLKAAYDGAPATGYDVFRHGFEEYARHPGVQARQLGIEGVSETCRRCPVVESCGGGLYAHRYSNERGFDNPSVFCADLRAFVEGVAERITERALAPALHDAGELAFAQGKLTRDLLRLTNDRAAGDPGTAPGSDWDGAWQALLRLDADDRTGTEVDAVLAHPYTRTALRLAWDGPAEPALLAPLVVASAARARAGVTLAWEHPAARLHLPTLGTLELPGPGRVEVTTDADGILVRHTGDESEERVLLDGDGNSWSGSARWRALHVLPLPPVSGGGPLIDDADPFRDCFSSPVAEPLDLGERDGFRELLQRCHALLDERLPGRHDDPRVLVATVVTPLAKGAGVQLGRHAPGALGVAVDTEPEEFVRQLPRLGRRARLAALRETTDLAVPGSRADRLLDEASEALASVPEASAVHGPDTDGRAVALKEAHRALTELDALPQRQLTGTGAALAGLLWAEWRERTGGHG</sequence>
<dbReference type="CDD" id="cd01335">
    <property type="entry name" value="Radical_SAM"/>
    <property type="match status" value="1"/>
</dbReference>
<evidence type="ECO:0000256" key="2">
    <source>
        <dbReference type="ARBA" id="ARBA00022723"/>
    </source>
</evidence>
<dbReference type="SFLD" id="SFLDS00029">
    <property type="entry name" value="Radical_SAM"/>
    <property type="match status" value="1"/>
</dbReference>
<evidence type="ECO:0000313" key="6">
    <source>
        <dbReference type="EMBL" id="WTT20272.1"/>
    </source>
</evidence>
<dbReference type="Pfam" id="PF04055">
    <property type="entry name" value="Radical_SAM"/>
    <property type="match status" value="1"/>
</dbReference>
<keyword evidence="1" id="KW-0949">S-adenosyl-L-methionine</keyword>
<dbReference type="PROSITE" id="PS51918">
    <property type="entry name" value="RADICAL_SAM"/>
    <property type="match status" value="1"/>
</dbReference>